<reference evidence="1 2" key="1">
    <citation type="submission" date="2018-01" db="EMBL/GenBank/DDBJ databases">
        <title>Complete and assembled Genome of Pantoea calida DSM22759T.</title>
        <authorList>
            <person name="Stevens M.J.A."/>
            <person name="Zurfluh K."/>
            <person name="Stephan R."/>
        </authorList>
    </citation>
    <scope>NUCLEOTIDE SEQUENCE [LARGE SCALE GENOMIC DNA]</scope>
    <source>
        <strain evidence="1 2">DSM 22759</strain>
    </source>
</reference>
<evidence type="ECO:0000313" key="1">
    <source>
        <dbReference type="EMBL" id="AUY25517.1"/>
    </source>
</evidence>
<evidence type="ECO:0008006" key="3">
    <source>
        <dbReference type="Google" id="ProtNLM"/>
    </source>
</evidence>
<evidence type="ECO:0000313" key="2">
    <source>
        <dbReference type="Proteomes" id="UP000237673"/>
    </source>
</evidence>
<dbReference type="RefSeq" id="WP_038627839.1">
    <property type="nucleotide sequence ID" value="NZ_CP026378.1"/>
</dbReference>
<accession>A0ABN5HFG8</accession>
<keyword evidence="2" id="KW-1185">Reference proteome</keyword>
<dbReference type="EMBL" id="CP026378">
    <property type="protein sequence ID" value="AUY25517.1"/>
    <property type="molecule type" value="Genomic_DNA"/>
</dbReference>
<protein>
    <recommendedName>
        <fullName evidence="3">MarR family transcriptional regulator</fullName>
    </recommendedName>
</protein>
<gene>
    <name evidence="1" type="ORF">C2E16_11765</name>
</gene>
<organism evidence="1 2">
    <name type="scientific">Mixta calida</name>
    <dbReference type="NCBI Taxonomy" id="665913"/>
    <lineage>
        <taxon>Bacteria</taxon>
        <taxon>Pseudomonadati</taxon>
        <taxon>Pseudomonadota</taxon>
        <taxon>Gammaproteobacteria</taxon>
        <taxon>Enterobacterales</taxon>
        <taxon>Erwiniaceae</taxon>
        <taxon>Mixta</taxon>
    </lineage>
</organism>
<sequence>MRLPPNLMIIDSVPRNKWFTATEIKYLVGGKYGSVHLSVITSALHRMAESVNVKLLKKGNPRKLQYRLVSVGEDYIIRNVRQVDKELLPDWMKKLAEPKKTYPAGFLMAEFNKLIREVRHA</sequence>
<proteinExistence type="predicted"/>
<name>A0ABN5HFG8_9GAMM</name>
<dbReference type="Proteomes" id="UP000237673">
    <property type="component" value="Chromosome"/>
</dbReference>